<organism evidence="2 3">
    <name type="scientific">Pleurodeles waltl</name>
    <name type="common">Iberian ribbed newt</name>
    <dbReference type="NCBI Taxonomy" id="8319"/>
    <lineage>
        <taxon>Eukaryota</taxon>
        <taxon>Metazoa</taxon>
        <taxon>Chordata</taxon>
        <taxon>Craniata</taxon>
        <taxon>Vertebrata</taxon>
        <taxon>Euteleostomi</taxon>
        <taxon>Amphibia</taxon>
        <taxon>Batrachia</taxon>
        <taxon>Caudata</taxon>
        <taxon>Salamandroidea</taxon>
        <taxon>Salamandridae</taxon>
        <taxon>Pleurodelinae</taxon>
        <taxon>Pleurodeles</taxon>
    </lineage>
</organism>
<accession>A0AAV7TBW2</accession>
<dbReference type="AlphaFoldDB" id="A0AAV7TBW2"/>
<comment type="caution">
    <text evidence="2">The sequence shown here is derived from an EMBL/GenBank/DDBJ whole genome shotgun (WGS) entry which is preliminary data.</text>
</comment>
<feature type="region of interest" description="Disordered" evidence="1">
    <location>
        <begin position="68"/>
        <end position="105"/>
    </location>
</feature>
<dbReference type="EMBL" id="JANPWB010000007">
    <property type="protein sequence ID" value="KAJ1173715.1"/>
    <property type="molecule type" value="Genomic_DNA"/>
</dbReference>
<feature type="region of interest" description="Disordered" evidence="1">
    <location>
        <begin position="1"/>
        <end position="40"/>
    </location>
</feature>
<protein>
    <submittedName>
        <fullName evidence="2">Uncharacterized protein</fullName>
    </submittedName>
</protein>
<name>A0AAV7TBW2_PLEWA</name>
<evidence type="ECO:0000313" key="3">
    <source>
        <dbReference type="Proteomes" id="UP001066276"/>
    </source>
</evidence>
<sequence length="105" mass="11312">MRSREHGPSHQAEAGKEQRPNSPTEWEVRNSSTNVSGEVVEPGGLKIQGRKDTWAARRTTKRWLGGAVRLGTTAPSWNPPAPLGDHGSNEGPLQGAGGERRGLPR</sequence>
<feature type="compositionally biased region" description="Polar residues" evidence="1">
    <location>
        <begin position="20"/>
        <end position="36"/>
    </location>
</feature>
<evidence type="ECO:0000256" key="1">
    <source>
        <dbReference type="SAM" id="MobiDB-lite"/>
    </source>
</evidence>
<evidence type="ECO:0000313" key="2">
    <source>
        <dbReference type="EMBL" id="KAJ1173715.1"/>
    </source>
</evidence>
<gene>
    <name evidence="2" type="ORF">NDU88_005541</name>
</gene>
<dbReference type="Proteomes" id="UP001066276">
    <property type="component" value="Chromosome 4_1"/>
</dbReference>
<keyword evidence="3" id="KW-1185">Reference proteome</keyword>
<proteinExistence type="predicted"/>
<feature type="compositionally biased region" description="Basic and acidic residues" evidence="1">
    <location>
        <begin position="1"/>
        <end position="19"/>
    </location>
</feature>
<reference evidence="2" key="1">
    <citation type="journal article" date="2022" name="bioRxiv">
        <title>Sequencing and chromosome-scale assembly of the giantPleurodeles waltlgenome.</title>
        <authorList>
            <person name="Brown T."/>
            <person name="Elewa A."/>
            <person name="Iarovenko S."/>
            <person name="Subramanian E."/>
            <person name="Araus A.J."/>
            <person name="Petzold A."/>
            <person name="Susuki M."/>
            <person name="Suzuki K.-i.T."/>
            <person name="Hayashi T."/>
            <person name="Toyoda A."/>
            <person name="Oliveira C."/>
            <person name="Osipova E."/>
            <person name="Leigh N.D."/>
            <person name="Simon A."/>
            <person name="Yun M.H."/>
        </authorList>
    </citation>
    <scope>NUCLEOTIDE SEQUENCE</scope>
    <source>
        <strain evidence="2">20211129_DDA</strain>
        <tissue evidence="2">Liver</tissue>
    </source>
</reference>